<dbReference type="InterPro" id="IPR000873">
    <property type="entry name" value="AMP-dep_synth/lig_dom"/>
</dbReference>
<dbReference type="PROSITE" id="PS00455">
    <property type="entry name" value="AMP_BINDING"/>
    <property type="match status" value="1"/>
</dbReference>
<evidence type="ECO:0000256" key="4">
    <source>
        <dbReference type="ARBA" id="ARBA00029454"/>
    </source>
</evidence>
<dbReference type="GO" id="GO:0044550">
    <property type="term" value="P:secondary metabolite biosynthetic process"/>
    <property type="evidence" value="ECO:0007669"/>
    <property type="project" value="TreeGrafter"/>
</dbReference>
<dbReference type="PANTHER" id="PTHR45527:SF16">
    <property type="entry name" value="NONRIBOSOMAL PEPTIDE SYNTHASE ATNA-RELATED"/>
    <property type="match status" value="1"/>
</dbReference>
<dbReference type="Pfam" id="PF00550">
    <property type="entry name" value="PP-binding"/>
    <property type="match status" value="1"/>
</dbReference>
<dbReference type="SUPFAM" id="SSF56801">
    <property type="entry name" value="Acetyl-CoA synthetase-like"/>
    <property type="match status" value="2"/>
</dbReference>
<dbReference type="CDD" id="cd05918">
    <property type="entry name" value="A_NRPS_SidN3_like"/>
    <property type="match status" value="1"/>
</dbReference>
<dbReference type="InterPro" id="IPR042099">
    <property type="entry name" value="ANL_N_sf"/>
</dbReference>
<dbReference type="InterPro" id="IPR020845">
    <property type="entry name" value="AMP-binding_CS"/>
</dbReference>
<keyword evidence="3" id="KW-0436">Ligase</keyword>
<evidence type="ECO:0000256" key="2">
    <source>
        <dbReference type="ARBA" id="ARBA00022553"/>
    </source>
</evidence>
<dbReference type="Gene3D" id="3.30.559.10">
    <property type="entry name" value="Chloramphenicol acetyltransferase-like domain"/>
    <property type="match status" value="1"/>
</dbReference>
<dbReference type="Gene3D" id="3.30.559.30">
    <property type="entry name" value="Nonribosomal peptide synthetase, condensation domain"/>
    <property type="match status" value="1"/>
</dbReference>
<keyword evidence="2" id="KW-0597">Phosphoprotein</keyword>
<dbReference type="InterPro" id="IPR023213">
    <property type="entry name" value="CAT-like_dom_sf"/>
</dbReference>
<dbReference type="Proteomes" id="UP000008866">
    <property type="component" value="Unassembled WGS sequence"/>
</dbReference>
<dbReference type="Gene3D" id="3.40.50.12780">
    <property type="entry name" value="N-terminal domain of ligase-like"/>
    <property type="match status" value="2"/>
</dbReference>
<dbReference type="InterPro" id="IPR036736">
    <property type="entry name" value="ACP-like_sf"/>
</dbReference>
<comment type="similarity">
    <text evidence="4">Belongs to the NRP synthetase family.</text>
</comment>
<dbReference type="PROSITE" id="PS50075">
    <property type="entry name" value="CARRIER"/>
    <property type="match status" value="1"/>
</dbReference>
<evidence type="ECO:0000313" key="7">
    <source>
        <dbReference type="Proteomes" id="UP000008866"/>
    </source>
</evidence>
<gene>
    <name evidence="6" type="ORF">ARB_07850</name>
</gene>
<dbReference type="InterPro" id="IPR009081">
    <property type="entry name" value="PP-bd_ACP"/>
</dbReference>
<dbReference type="GO" id="GO:0005737">
    <property type="term" value="C:cytoplasm"/>
    <property type="evidence" value="ECO:0007669"/>
    <property type="project" value="TreeGrafter"/>
</dbReference>
<dbReference type="HOGENOM" id="CLU_283838_0_0_1"/>
<dbReference type="SUPFAM" id="SSF52777">
    <property type="entry name" value="CoA-dependent acyltransferases"/>
    <property type="match status" value="2"/>
</dbReference>
<dbReference type="GeneID" id="9521365"/>
<dbReference type="FunFam" id="3.30.300.30:FF:000015">
    <property type="entry name" value="Nonribosomal peptide synthase SidD"/>
    <property type="match status" value="1"/>
</dbReference>
<comment type="caution">
    <text evidence="6">The sequence shown here is derived from an EMBL/GenBank/DDBJ whole genome shotgun (WGS) entry which is preliminary data.</text>
</comment>
<dbReference type="InterPro" id="IPR045851">
    <property type="entry name" value="AMP-bd_C_sf"/>
</dbReference>
<dbReference type="SUPFAM" id="SSF47336">
    <property type="entry name" value="ACP-like"/>
    <property type="match status" value="1"/>
</dbReference>
<evidence type="ECO:0000256" key="1">
    <source>
        <dbReference type="ARBA" id="ARBA00022450"/>
    </source>
</evidence>
<dbReference type="Pfam" id="PF00668">
    <property type="entry name" value="Condensation"/>
    <property type="match status" value="1"/>
</dbReference>
<organism evidence="6 7">
    <name type="scientific">Arthroderma benhamiae (strain ATCC MYA-4681 / CBS 112371)</name>
    <name type="common">Trichophyton mentagrophytes</name>
    <dbReference type="NCBI Taxonomy" id="663331"/>
    <lineage>
        <taxon>Eukaryota</taxon>
        <taxon>Fungi</taxon>
        <taxon>Dikarya</taxon>
        <taxon>Ascomycota</taxon>
        <taxon>Pezizomycotina</taxon>
        <taxon>Eurotiomycetes</taxon>
        <taxon>Eurotiomycetidae</taxon>
        <taxon>Onygenales</taxon>
        <taxon>Arthrodermataceae</taxon>
        <taxon>Trichophyton</taxon>
    </lineage>
</organism>
<dbReference type="Gene3D" id="1.10.1200.10">
    <property type="entry name" value="ACP-like"/>
    <property type="match status" value="1"/>
</dbReference>
<dbReference type="PANTHER" id="PTHR45527">
    <property type="entry name" value="NONRIBOSOMAL PEPTIDE SYNTHETASE"/>
    <property type="match status" value="1"/>
</dbReference>
<protein>
    <recommendedName>
        <fullName evidence="5">Carrier domain-containing protein</fullName>
    </recommendedName>
</protein>
<evidence type="ECO:0000256" key="3">
    <source>
        <dbReference type="ARBA" id="ARBA00022598"/>
    </source>
</evidence>
<reference evidence="7" key="1">
    <citation type="journal article" date="2011" name="Genome Biol.">
        <title>Comparative and functional genomics provide insights into the pathogenicity of dermatophytic fungi.</title>
        <authorList>
            <person name="Burmester A."/>
            <person name="Shelest E."/>
            <person name="Gloeckner G."/>
            <person name="Heddergott C."/>
            <person name="Schindler S."/>
            <person name="Staib P."/>
            <person name="Heidel A."/>
            <person name="Felder M."/>
            <person name="Petzold A."/>
            <person name="Szafranski K."/>
            <person name="Feuermann M."/>
            <person name="Pedruzzi I."/>
            <person name="Priebe S."/>
            <person name="Groth M."/>
            <person name="Winkler R."/>
            <person name="Li W."/>
            <person name="Kniemeyer O."/>
            <person name="Schroeckh V."/>
            <person name="Hertweck C."/>
            <person name="Hube B."/>
            <person name="White T.C."/>
            <person name="Platzer M."/>
            <person name="Guthke R."/>
            <person name="Heitman J."/>
            <person name="Woestemeyer J."/>
            <person name="Zipfel P.F."/>
            <person name="Monod M."/>
            <person name="Brakhage A.A."/>
        </authorList>
    </citation>
    <scope>NUCLEOTIDE SEQUENCE [LARGE SCALE GENOMIC DNA]</scope>
    <source>
        <strain evidence="7">ATCC MYA-4681 / CBS 112371</strain>
    </source>
</reference>
<dbReference type="eggNOG" id="KOG1178">
    <property type="taxonomic scope" value="Eukaryota"/>
</dbReference>
<dbReference type="EMBL" id="ABSU01000011">
    <property type="protein sequence ID" value="EFE33099.1"/>
    <property type="molecule type" value="Genomic_DNA"/>
</dbReference>
<dbReference type="KEGG" id="abe:ARB_07850"/>
<dbReference type="GO" id="GO:0043041">
    <property type="term" value="P:amino acid activation for nonribosomal peptide biosynthetic process"/>
    <property type="evidence" value="ECO:0007669"/>
    <property type="project" value="TreeGrafter"/>
</dbReference>
<dbReference type="RefSeq" id="XP_003013739.1">
    <property type="nucleotide sequence ID" value="XM_003013693.1"/>
</dbReference>
<dbReference type="InterPro" id="IPR001242">
    <property type="entry name" value="Condensation_dom"/>
</dbReference>
<proteinExistence type="inferred from homology"/>
<dbReference type="Pfam" id="PF00501">
    <property type="entry name" value="AMP-binding"/>
    <property type="match status" value="2"/>
</dbReference>
<dbReference type="GO" id="GO:0031177">
    <property type="term" value="F:phosphopantetheine binding"/>
    <property type="evidence" value="ECO:0007669"/>
    <property type="project" value="TreeGrafter"/>
</dbReference>
<evidence type="ECO:0000313" key="6">
    <source>
        <dbReference type="EMBL" id="EFE33099.1"/>
    </source>
</evidence>
<keyword evidence="1" id="KW-0596">Phosphopantetheine</keyword>
<dbReference type="GO" id="GO:0016874">
    <property type="term" value="F:ligase activity"/>
    <property type="evidence" value="ECO:0007669"/>
    <property type="project" value="UniProtKB-KW"/>
</dbReference>
<dbReference type="STRING" id="663331.D4AUD4"/>
<feature type="domain" description="Carrier" evidence="5">
    <location>
        <begin position="701"/>
        <end position="777"/>
    </location>
</feature>
<dbReference type="Gene3D" id="3.30.300.30">
    <property type="match status" value="1"/>
</dbReference>
<sequence length="1096" mass="121489">MTICKPRSEPSFIATPGTASSLWPADPSSTLYVVFTSGSTGNPKGVEVSHSNFVSGLQQQSELYQLSQVSRFLHFTSYSFDASVHEILITLTQGGCLCIPSDTDRMQRLSAAMNEMQVTIAEMTPTSSQLIEPDQVPTLQTLVLAGESMSRAVIERLSPYIRLINAYGPAECAVFSTGYVVDVHRCLETGIVPIGRGYGCVTWVTDPDNVNHLTPVGEVGELLIEGPNVSSAYVADPEKTVASFIEDPKWLIEGSPFAGFAGRHARLYKTGDLVRYIEDGNLVFVGRKDTQVKLHGQRIELEEVEHQMQSFLPGGKKAVAEVIQRGARTRQHRNLSSATLAHAANMNIVRRVRVLQYASPSFDASIYEILMTLAMGGCLCVPSDYQRMNTPSEFAREAKAEVVIISPTAIWSMSPDEVPSLKTVVLVGEAIPSDVVETWSRSSLVMNGYGPGECTFCSTTPIDTQKWDLAIVGRAGGCVVWLTDPTDYNLLAPIGIVGEILIEGPVVGCGYLKDPERTAASFINDAKWLGRFRENGRGRLYRSGDLGMYNPDGSVVYMGRRDMQVKLRGQRIEMGEVEFNLQHLLPSGTIVVEVVKYGENERVTAFLALSQMKASTTVMTATSPSSILLPPTQRVVQAAQLSADLGQVLPSYMIPSVYLPLARVSTTSSGKIDWKTLKHAANSMSLVDIMAYGKEQSSTTEPSTTAELALQKAWASLLKISPDALKRETDFFQAGTDSVEAMKLVSMARQEGRTLNVAQIFASPQLCDMALWWDSQRDNDDDALENEWPAFALLDDSETETFIERHICEPHSIPREKIKDVYPATYDQVLVYSINHTVYAHFEVDERLDRARIVESWLQVVRQHDILRTVLVPAGNDQYWAVVRTGDVFNVDYRTIRHDSELHQIIDTDHASGLHPGSFLGKLFVLESANNGKVVIILKMNHTIFDGSCFALYWSDWQSAYERGIVPTRLQYQDVLCSRRRIDSYAAARQYWEDMLHGLEMQSLPTMSEDSTPERMGDPLRISRCLTHISPPAEVVLDSFIKVKAVWAVTLASLSGKRDVGFYHISNGRRLGGRRTEEAAGPLMQLYPMRAQLQSD</sequence>
<name>D4AUD4_ARTBC</name>
<dbReference type="AlphaFoldDB" id="D4AUD4"/>
<evidence type="ECO:0000259" key="5">
    <source>
        <dbReference type="PROSITE" id="PS50075"/>
    </source>
</evidence>
<accession>D4AUD4</accession>
<keyword evidence="7" id="KW-1185">Reference proteome</keyword>